<keyword evidence="3" id="KW-0597">Phosphoprotein</keyword>
<evidence type="ECO:0000256" key="8">
    <source>
        <dbReference type="SAM" id="Phobius"/>
    </source>
</evidence>
<evidence type="ECO:0000256" key="7">
    <source>
        <dbReference type="ARBA" id="ARBA00032100"/>
    </source>
</evidence>
<dbReference type="GO" id="GO:0016020">
    <property type="term" value="C:membrane"/>
    <property type="evidence" value="ECO:0007669"/>
    <property type="project" value="UniProtKB-SubCell"/>
</dbReference>
<proteinExistence type="predicted"/>
<evidence type="ECO:0000256" key="4">
    <source>
        <dbReference type="ARBA" id="ARBA00022692"/>
    </source>
</evidence>
<gene>
    <name evidence="9" type="ORF">AVEN_33984_1</name>
</gene>
<evidence type="ECO:0000256" key="1">
    <source>
        <dbReference type="ARBA" id="ARBA00004141"/>
    </source>
</evidence>
<name>A0A4Y2SV09_ARAVE</name>
<keyword evidence="6 8" id="KW-0472">Membrane</keyword>
<sequence>MSQISQVLGHNEHLFVKLPRCYWLWHLGMAVVFTVAGVTHIFTPYTKPDSSSEKETSQPLQMMASLYGSVLLVLQRLSFKSPSAKQDGSKSVKVLLLARSGRLVFLHATVDQSVLVPPSECSVHEMLIKGSIY</sequence>
<evidence type="ECO:0000313" key="10">
    <source>
        <dbReference type="Proteomes" id="UP000499080"/>
    </source>
</evidence>
<keyword evidence="4 8" id="KW-0812">Transmembrane</keyword>
<dbReference type="OrthoDB" id="6243248at2759"/>
<dbReference type="PANTHER" id="PTHR31584">
    <property type="entry name" value="TUMOR PROTEIN P53-INDUCIBLE PROTEIN 11"/>
    <property type="match status" value="1"/>
</dbReference>
<dbReference type="AlphaFoldDB" id="A0A4Y2SV09"/>
<evidence type="ECO:0000256" key="3">
    <source>
        <dbReference type="ARBA" id="ARBA00022553"/>
    </source>
</evidence>
<organism evidence="9 10">
    <name type="scientific">Araneus ventricosus</name>
    <name type="common">Orbweaver spider</name>
    <name type="synonym">Epeira ventricosa</name>
    <dbReference type="NCBI Taxonomy" id="182803"/>
    <lineage>
        <taxon>Eukaryota</taxon>
        <taxon>Metazoa</taxon>
        <taxon>Ecdysozoa</taxon>
        <taxon>Arthropoda</taxon>
        <taxon>Chelicerata</taxon>
        <taxon>Arachnida</taxon>
        <taxon>Araneae</taxon>
        <taxon>Araneomorphae</taxon>
        <taxon>Entelegynae</taxon>
        <taxon>Araneoidea</taxon>
        <taxon>Araneidae</taxon>
        <taxon>Araneus</taxon>
    </lineage>
</organism>
<dbReference type="EMBL" id="BGPR01023869">
    <property type="protein sequence ID" value="GBN91410.1"/>
    <property type="molecule type" value="Genomic_DNA"/>
</dbReference>
<dbReference type="PANTHER" id="PTHR31584:SF1">
    <property type="entry name" value="TUMOR PROTEIN P53-INDUCIBLE PROTEIN 11"/>
    <property type="match status" value="1"/>
</dbReference>
<evidence type="ECO:0000256" key="5">
    <source>
        <dbReference type="ARBA" id="ARBA00022989"/>
    </source>
</evidence>
<comment type="subcellular location">
    <subcellularLocation>
        <location evidence="1">Membrane</location>
        <topology evidence="1">Multi-pass membrane protein</topology>
    </subcellularLocation>
</comment>
<keyword evidence="5 8" id="KW-1133">Transmembrane helix</keyword>
<comment type="caution">
    <text evidence="9">The sequence shown here is derived from an EMBL/GenBank/DDBJ whole genome shotgun (WGS) entry which is preliminary data.</text>
</comment>
<dbReference type="InterPro" id="IPR028266">
    <property type="entry name" value="TP53I11"/>
</dbReference>
<evidence type="ECO:0000313" key="9">
    <source>
        <dbReference type="EMBL" id="GBN91410.1"/>
    </source>
</evidence>
<dbReference type="Proteomes" id="UP000499080">
    <property type="component" value="Unassembled WGS sequence"/>
</dbReference>
<protein>
    <recommendedName>
        <fullName evidence="2">Tumor protein p53-inducible protein 11</fullName>
    </recommendedName>
    <alternativeName>
        <fullName evidence="7">p53-induced gene 11 protein</fullName>
    </alternativeName>
</protein>
<reference evidence="9 10" key="1">
    <citation type="journal article" date="2019" name="Sci. Rep.">
        <title>Orb-weaving spider Araneus ventricosus genome elucidates the spidroin gene catalogue.</title>
        <authorList>
            <person name="Kono N."/>
            <person name="Nakamura H."/>
            <person name="Ohtoshi R."/>
            <person name="Moran D.A.P."/>
            <person name="Shinohara A."/>
            <person name="Yoshida Y."/>
            <person name="Fujiwara M."/>
            <person name="Mori M."/>
            <person name="Tomita M."/>
            <person name="Arakawa K."/>
        </authorList>
    </citation>
    <scope>NUCLEOTIDE SEQUENCE [LARGE SCALE GENOMIC DNA]</scope>
</reference>
<keyword evidence="10" id="KW-1185">Reference proteome</keyword>
<accession>A0A4Y2SV09</accession>
<feature type="transmembrane region" description="Helical" evidence="8">
    <location>
        <begin position="21"/>
        <end position="42"/>
    </location>
</feature>
<evidence type="ECO:0000256" key="6">
    <source>
        <dbReference type="ARBA" id="ARBA00023136"/>
    </source>
</evidence>
<evidence type="ECO:0000256" key="2">
    <source>
        <dbReference type="ARBA" id="ARBA00019449"/>
    </source>
</evidence>